<evidence type="ECO:0000256" key="7">
    <source>
        <dbReference type="PIRSR" id="PIRSR000105-1"/>
    </source>
</evidence>
<dbReference type="GO" id="GO:0003857">
    <property type="term" value="F:(3S)-3-hydroxyacyl-CoA dehydrogenase (NAD+) activity"/>
    <property type="evidence" value="ECO:0007669"/>
    <property type="project" value="UniProtKB-EC"/>
</dbReference>
<evidence type="ECO:0000256" key="1">
    <source>
        <dbReference type="ARBA" id="ARBA00005005"/>
    </source>
</evidence>
<dbReference type="PANTHER" id="PTHR43561:SF3">
    <property type="entry name" value="HYDROXYACYL-COENZYME A DEHYDROGENASE, MITOCHONDRIAL"/>
    <property type="match status" value="1"/>
</dbReference>
<dbReference type="Pfam" id="PF00725">
    <property type="entry name" value="3HCDH"/>
    <property type="match status" value="1"/>
</dbReference>
<evidence type="ECO:0000256" key="2">
    <source>
        <dbReference type="ARBA" id="ARBA00022832"/>
    </source>
</evidence>
<sequence>MKYKNVTIAGGGILGSQIAFHTAFHGFSVTVYDISDSALKNCKERMTLWQKFYQKDLGISNDQLQKIYKSIAFKTDLKSAVSEADLVIEAIPENIKIKSDFYEKLNQFAPSHTDFATNSSSLLPSYFAKATGRPEQFIALHFANRIWIRNTAEIMGHSKTSSKLFDDMILFAKAIGMVAIPVKKEQPGYVLNSLLMPFLRAGLNLWANDVAEPHLIDKTWMIATGAPNGPFATLDTVGLKTSLYITKAHLNENSDIETTKLIISKLEGMVAEGKLGTASGQGFYKYPNPEFLKDDFLK</sequence>
<accession>A0A2T0MET1</accession>
<dbReference type="NCBIfam" id="NF006143">
    <property type="entry name" value="PRK08293.1"/>
    <property type="match status" value="1"/>
</dbReference>
<dbReference type="InterPro" id="IPR036291">
    <property type="entry name" value="NAD(P)-bd_dom_sf"/>
</dbReference>
<keyword evidence="3" id="KW-0560">Oxidoreductase</keyword>
<evidence type="ECO:0000256" key="4">
    <source>
        <dbReference type="ARBA" id="ARBA00023027"/>
    </source>
</evidence>
<dbReference type="InterPro" id="IPR008927">
    <property type="entry name" value="6-PGluconate_DH-like_C_sf"/>
</dbReference>
<dbReference type="InterPro" id="IPR052242">
    <property type="entry name" value="Mito_3-hydroxyacyl-CoA_DH"/>
</dbReference>
<evidence type="ECO:0000256" key="5">
    <source>
        <dbReference type="ARBA" id="ARBA00023098"/>
    </source>
</evidence>
<dbReference type="InterPro" id="IPR022694">
    <property type="entry name" value="3-OHacyl-CoA_DH"/>
</dbReference>
<keyword evidence="4" id="KW-0520">NAD</keyword>
<reference evidence="10 11" key="1">
    <citation type="submission" date="2018-03" db="EMBL/GenBank/DDBJ databases">
        <title>Genomic Encyclopedia of Archaeal and Bacterial Type Strains, Phase II (KMG-II): from individual species to whole genera.</title>
        <authorList>
            <person name="Goeker M."/>
        </authorList>
    </citation>
    <scope>NUCLEOTIDE SEQUENCE [LARGE SCALE GENOMIC DNA]</scope>
    <source>
        <strain evidence="10 11">DSM 25027</strain>
    </source>
</reference>
<evidence type="ECO:0000259" key="9">
    <source>
        <dbReference type="Pfam" id="PF02737"/>
    </source>
</evidence>
<feature type="site" description="Important for catalytic activity" evidence="7">
    <location>
        <position position="141"/>
    </location>
</feature>
<dbReference type="RefSeq" id="WP_106143100.1">
    <property type="nucleotide sequence ID" value="NZ_PVYX01000001.1"/>
</dbReference>
<dbReference type="InterPro" id="IPR013328">
    <property type="entry name" value="6PGD_dom2"/>
</dbReference>
<dbReference type="SUPFAM" id="SSF51735">
    <property type="entry name" value="NAD(P)-binding Rossmann-fold domains"/>
    <property type="match status" value="1"/>
</dbReference>
<dbReference type="Pfam" id="PF02737">
    <property type="entry name" value="3HCDH_N"/>
    <property type="match status" value="1"/>
</dbReference>
<organism evidence="10 11">
    <name type="scientific">Flagellimonas meridianipacifica</name>
    <dbReference type="NCBI Taxonomy" id="1080225"/>
    <lineage>
        <taxon>Bacteria</taxon>
        <taxon>Pseudomonadati</taxon>
        <taxon>Bacteroidota</taxon>
        <taxon>Flavobacteriia</taxon>
        <taxon>Flavobacteriales</taxon>
        <taxon>Flavobacteriaceae</taxon>
        <taxon>Flagellimonas</taxon>
    </lineage>
</organism>
<comment type="catalytic activity">
    <reaction evidence="6">
        <text>a (3S)-3-hydroxyacyl-CoA + NAD(+) = a 3-oxoacyl-CoA + NADH + H(+)</text>
        <dbReference type="Rhea" id="RHEA:22432"/>
        <dbReference type="ChEBI" id="CHEBI:15378"/>
        <dbReference type="ChEBI" id="CHEBI:57318"/>
        <dbReference type="ChEBI" id="CHEBI:57540"/>
        <dbReference type="ChEBI" id="CHEBI:57945"/>
        <dbReference type="ChEBI" id="CHEBI:90726"/>
        <dbReference type="EC" id="1.1.1.35"/>
    </reaction>
</comment>
<comment type="caution">
    <text evidence="10">The sequence shown here is derived from an EMBL/GenBank/DDBJ whole genome shotgun (WGS) entry which is preliminary data.</text>
</comment>
<dbReference type="SUPFAM" id="SSF48179">
    <property type="entry name" value="6-phosphogluconate dehydrogenase C-terminal domain-like"/>
    <property type="match status" value="1"/>
</dbReference>
<dbReference type="GO" id="GO:0070403">
    <property type="term" value="F:NAD+ binding"/>
    <property type="evidence" value="ECO:0007669"/>
    <property type="project" value="InterPro"/>
</dbReference>
<dbReference type="Proteomes" id="UP000237640">
    <property type="component" value="Unassembled WGS sequence"/>
</dbReference>
<protein>
    <submittedName>
        <fullName evidence="10">3-hydroxybutyryl-CoA dehydrogenase</fullName>
    </submittedName>
</protein>
<feature type="domain" description="3-hydroxyacyl-CoA dehydrogenase NAD binding" evidence="9">
    <location>
        <begin position="5"/>
        <end position="183"/>
    </location>
</feature>
<dbReference type="Gene3D" id="3.40.50.720">
    <property type="entry name" value="NAD(P)-binding Rossmann-like Domain"/>
    <property type="match status" value="1"/>
</dbReference>
<dbReference type="AlphaFoldDB" id="A0A2T0MET1"/>
<dbReference type="PANTHER" id="PTHR43561">
    <property type="match status" value="1"/>
</dbReference>
<feature type="domain" description="3-hydroxyacyl-CoA dehydrogenase C-terminal" evidence="8">
    <location>
        <begin position="188"/>
        <end position="286"/>
    </location>
</feature>
<evidence type="ECO:0000256" key="6">
    <source>
        <dbReference type="ARBA" id="ARBA00049556"/>
    </source>
</evidence>
<evidence type="ECO:0000313" key="10">
    <source>
        <dbReference type="EMBL" id="PRX56087.1"/>
    </source>
</evidence>
<dbReference type="OrthoDB" id="9771883at2"/>
<evidence type="ECO:0000313" key="11">
    <source>
        <dbReference type="Proteomes" id="UP000237640"/>
    </source>
</evidence>
<comment type="pathway">
    <text evidence="1">Lipid metabolism; fatty acid beta-oxidation.</text>
</comment>
<dbReference type="InterPro" id="IPR006108">
    <property type="entry name" value="3HC_DH_C"/>
</dbReference>
<dbReference type="PIRSF" id="PIRSF000105">
    <property type="entry name" value="HCDH"/>
    <property type="match status" value="1"/>
</dbReference>
<dbReference type="Gene3D" id="1.10.1040.10">
    <property type="entry name" value="N-(1-d-carboxylethyl)-l-norvaline Dehydrogenase, domain 2"/>
    <property type="match status" value="1"/>
</dbReference>
<name>A0A2T0MET1_9FLAO</name>
<dbReference type="EMBL" id="PVYX01000001">
    <property type="protein sequence ID" value="PRX56087.1"/>
    <property type="molecule type" value="Genomic_DNA"/>
</dbReference>
<dbReference type="InterPro" id="IPR006176">
    <property type="entry name" value="3-OHacyl-CoA_DH_NAD-bd"/>
</dbReference>
<gene>
    <name evidence="10" type="ORF">CLV81_0077</name>
</gene>
<proteinExistence type="predicted"/>
<evidence type="ECO:0000256" key="3">
    <source>
        <dbReference type="ARBA" id="ARBA00023002"/>
    </source>
</evidence>
<keyword evidence="5" id="KW-0443">Lipid metabolism</keyword>
<evidence type="ECO:0000259" key="8">
    <source>
        <dbReference type="Pfam" id="PF00725"/>
    </source>
</evidence>
<keyword evidence="11" id="KW-1185">Reference proteome</keyword>
<dbReference type="GO" id="GO:0006635">
    <property type="term" value="P:fatty acid beta-oxidation"/>
    <property type="evidence" value="ECO:0007669"/>
    <property type="project" value="TreeGrafter"/>
</dbReference>
<keyword evidence="2" id="KW-0276">Fatty acid metabolism</keyword>